<proteinExistence type="predicted"/>
<organism evidence="2 3">
    <name type="scientific">Alkaliphilus pronyensis</name>
    <dbReference type="NCBI Taxonomy" id="1482732"/>
    <lineage>
        <taxon>Bacteria</taxon>
        <taxon>Bacillati</taxon>
        <taxon>Bacillota</taxon>
        <taxon>Clostridia</taxon>
        <taxon>Peptostreptococcales</taxon>
        <taxon>Natronincolaceae</taxon>
        <taxon>Alkaliphilus</taxon>
    </lineage>
</organism>
<dbReference type="SMART" id="SM01321">
    <property type="entry name" value="Y1_Tnp"/>
    <property type="match status" value="1"/>
</dbReference>
<name>A0A6I0FEZ0_9FIRM</name>
<reference evidence="2 3" key="1">
    <citation type="submission" date="2019-10" db="EMBL/GenBank/DDBJ databases">
        <title>Alkaliphilus serpentinus sp. nov. and Alkaliphilus pronyensis sp. nov., two novel anaerobic alkaliphilic species isolated from the serpentinized-hosted hydrothermal field of the Prony Bay (New Caledonia).</title>
        <authorList>
            <person name="Postec A."/>
        </authorList>
    </citation>
    <scope>NUCLEOTIDE SEQUENCE [LARGE SCALE GENOMIC DNA]</scope>
    <source>
        <strain evidence="2 3">LacV</strain>
    </source>
</reference>
<dbReference type="InterPro" id="IPR002686">
    <property type="entry name" value="Transposase_17"/>
</dbReference>
<dbReference type="OrthoDB" id="9788881at2"/>
<accession>A0A6I0FEZ0</accession>
<comment type="caution">
    <text evidence="2">The sequence shown here is derived from an EMBL/GenBank/DDBJ whole genome shotgun (WGS) entry which is preliminary data.</text>
</comment>
<dbReference type="InterPro" id="IPR036515">
    <property type="entry name" value="Transposase_17_sf"/>
</dbReference>
<dbReference type="GO" id="GO:0004803">
    <property type="term" value="F:transposase activity"/>
    <property type="evidence" value="ECO:0007669"/>
    <property type="project" value="InterPro"/>
</dbReference>
<dbReference type="AlphaFoldDB" id="A0A6I0FEZ0"/>
<dbReference type="GO" id="GO:0003677">
    <property type="term" value="F:DNA binding"/>
    <property type="evidence" value="ECO:0007669"/>
    <property type="project" value="InterPro"/>
</dbReference>
<dbReference type="GO" id="GO:0006313">
    <property type="term" value="P:DNA transposition"/>
    <property type="evidence" value="ECO:0007669"/>
    <property type="project" value="InterPro"/>
</dbReference>
<dbReference type="Pfam" id="PF01797">
    <property type="entry name" value="Y1_Tnp"/>
    <property type="match status" value="1"/>
</dbReference>
<dbReference type="Gene3D" id="3.30.70.1290">
    <property type="entry name" value="Transposase IS200-like"/>
    <property type="match status" value="1"/>
</dbReference>
<protein>
    <submittedName>
        <fullName evidence="2">Transposase</fullName>
    </submittedName>
</protein>
<dbReference type="Proteomes" id="UP000432715">
    <property type="component" value="Unassembled WGS sequence"/>
</dbReference>
<dbReference type="EMBL" id="WBZC01000029">
    <property type="protein sequence ID" value="KAB3534383.1"/>
    <property type="molecule type" value="Genomic_DNA"/>
</dbReference>
<gene>
    <name evidence="2" type="ORF">F8154_09180</name>
</gene>
<keyword evidence="3" id="KW-1185">Reference proteome</keyword>
<evidence type="ECO:0000313" key="2">
    <source>
        <dbReference type="EMBL" id="KAB3534383.1"/>
    </source>
</evidence>
<evidence type="ECO:0000313" key="3">
    <source>
        <dbReference type="Proteomes" id="UP000432715"/>
    </source>
</evidence>
<sequence>MPRQAREKSETGIYHVMLRGANRQEIFHDDEDCQKFVETLIKFKQKSDIQLYAWCLMGNHVHLLIGEGKEELPQFIKRIGVSYVWYYNQKYKTIGHLFQDRCKSENVERDEHLLAVLRYIHQNPIKAGIVKSPDEWKWSSYRIYYGQKDLPEMLIEKRYILSFFSEDMTKAQRMFIEYNKAENKDCFLDDTYKKHYSDEEARAEICEKLQGYEIAQIKSLPKTQRDNIVAKIKKIEGLTQRQIARILGISLSLVNRA</sequence>
<evidence type="ECO:0000259" key="1">
    <source>
        <dbReference type="SMART" id="SM01321"/>
    </source>
</evidence>
<dbReference type="RefSeq" id="WP_151861320.1">
    <property type="nucleotide sequence ID" value="NZ_WBZC01000029.1"/>
</dbReference>
<dbReference type="SUPFAM" id="SSF143422">
    <property type="entry name" value="Transposase IS200-like"/>
    <property type="match status" value="1"/>
</dbReference>
<dbReference type="NCBIfam" id="NF047646">
    <property type="entry name" value="REP_Tyr_transpos"/>
    <property type="match status" value="1"/>
</dbReference>
<dbReference type="PANTHER" id="PTHR34322:SF2">
    <property type="entry name" value="TRANSPOSASE IS200-LIKE DOMAIN-CONTAINING PROTEIN"/>
    <property type="match status" value="1"/>
</dbReference>
<dbReference type="PANTHER" id="PTHR34322">
    <property type="entry name" value="TRANSPOSASE, Y1_TNP DOMAIN-CONTAINING"/>
    <property type="match status" value="1"/>
</dbReference>
<feature type="domain" description="Transposase IS200-like" evidence="1">
    <location>
        <begin position="9"/>
        <end position="123"/>
    </location>
</feature>